<name>A0ABR9UQP7_9CHRO</name>
<organism evidence="1 2">
    <name type="scientific">Gloeocapsopsis crepidinum LEGE 06123</name>
    <dbReference type="NCBI Taxonomy" id="588587"/>
    <lineage>
        <taxon>Bacteria</taxon>
        <taxon>Bacillati</taxon>
        <taxon>Cyanobacteriota</taxon>
        <taxon>Cyanophyceae</taxon>
        <taxon>Oscillatoriophycideae</taxon>
        <taxon>Chroococcales</taxon>
        <taxon>Chroococcaceae</taxon>
        <taxon>Gloeocapsopsis</taxon>
    </lineage>
</organism>
<dbReference type="Proteomes" id="UP000651156">
    <property type="component" value="Unassembled WGS sequence"/>
</dbReference>
<protein>
    <submittedName>
        <fullName evidence="1">Glycosyltransferase family 1 protein</fullName>
    </submittedName>
</protein>
<gene>
    <name evidence="1" type="ORF">IQ230_09595</name>
</gene>
<sequence length="370" mass="42892">MLAPSKIRILLIGDVIGAYRSQTLIKFLLDSGCCVSLISPKFYSRPYQIPSIKKRILEFLLTAEFYLKAYFADVIYVLPINNHFIERTIRVAKFFNKKLIVEMYILSYDTFVEDKKKYLPNSPQARRIAEIDRLALTQSDYIVTPAKYQLKHWEKQLDIKVNPDKVFIAPIFSNNILQSRRAFMQDGQLKICWWGNFIPLHGLDNILQGLQILIKKVHFTCTLFGVDSPLFEVYENKIHSYQLENYVVLRKDLKFSNYSLPLYLIDNCDLALGIFGNTKKAYNAVPNKLIDALSMGIPSLTMKSSALEEFFEPEDFWTCEPSPESIAHAIYTIANNTAPQINWEQTRQKALRIFNPIQYQDIISHILHTV</sequence>
<dbReference type="EMBL" id="JADEWN010000019">
    <property type="protein sequence ID" value="MBE9190609.1"/>
    <property type="molecule type" value="Genomic_DNA"/>
</dbReference>
<accession>A0ABR9UQP7</accession>
<evidence type="ECO:0000313" key="2">
    <source>
        <dbReference type="Proteomes" id="UP000651156"/>
    </source>
</evidence>
<proteinExistence type="predicted"/>
<comment type="caution">
    <text evidence="1">The sequence shown here is derived from an EMBL/GenBank/DDBJ whole genome shotgun (WGS) entry which is preliminary data.</text>
</comment>
<dbReference type="SUPFAM" id="SSF53756">
    <property type="entry name" value="UDP-Glycosyltransferase/glycogen phosphorylase"/>
    <property type="match status" value="1"/>
</dbReference>
<keyword evidence="2" id="KW-1185">Reference proteome</keyword>
<dbReference type="Gene3D" id="3.40.50.2000">
    <property type="entry name" value="Glycogen Phosphorylase B"/>
    <property type="match status" value="2"/>
</dbReference>
<reference evidence="1 2" key="1">
    <citation type="submission" date="2020-10" db="EMBL/GenBank/DDBJ databases">
        <authorList>
            <person name="Castelo-Branco R."/>
            <person name="Eusebio N."/>
            <person name="Adriana R."/>
            <person name="Vieira A."/>
            <person name="Brugerolle De Fraissinette N."/>
            <person name="Rezende De Castro R."/>
            <person name="Schneider M.P."/>
            <person name="Vasconcelos V."/>
            <person name="Leao P.N."/>
        </authorList>
    </citation>
    <scope>NUCLEOTIDE SEQUENCE [LARGE SCALE GENOMIC DNA]</scope>
    <source>
        <strain evidence="1 2">LEGE 06123</strain>
    </source>
</reference>
<evidence type="ECO:0000313" key="1">
    <source>
        <dbReference type="EMBL" id="MBE9190609.1"/>
    </source>
</evidence>